<comment type="caution">
    <text evidence="4">The sequence shown here is derived from an EMBL/GenBank/DDBJ whole genome shotgun (WGS) entry which is preliminary data.</text>
</comment>
<evidence type="ECO:0000256" key="2">
    <source>
        <dbReference type="ARBA" id="ARBA00022801"/>
    </source>
</evidence>
<name>A0A931HUE2_9BACI</name>
<proteinExistence type="predicted"/>
<keyword evidence="2" id="KW-0378">Hydrolase</keyword>
<feature type="domain" description="Phospholipase/carboxylesterase/thioesterase" evidence="3">
    <location>
        <begin position="30"/>
        <end position="188"/>
    </location>
</feature>
<dbReference type="PANTHER" id="PTHR43037:SF5">
    <property type="entry name" value="FERULOYL ESTERASE"/>
    <property type="match status" value="1"/>
</dbReference>
<dbReference type="InterPro" id="IPR050955">
    <property type="entry name" value="Plant_Biomass_Hydrol_Est"/>
</dbReference>
<evidence type="ECO:0000259" key="3">
    <source>
        <dbReference type="Pfam" id="PF02230"/>
    </source>
</evidence>
<dbReference type="InterPro" id="IPR029058">
    <property type="entry name" value="AB_hydrolase_fold"/>
</dbReference>
<dbReference type="PANTHER" id="PTHR43037">
    <property type="entry name" value="UNNAMED PRODUCT-RELATED"/>
    <property type="match status" value="1"/>
</dbReference>
<evidence type="ECO:0000313" key="4">
    <source>
        <dbReference type="EMBL" id="MBH0229626.1"/>
    </source>
</evidence>
<dbReference type="Pfam" id="PF02230">
    <property type="entry name" value="Abhydrolase_2"/>
    <property type="match status" value="1"/>
</dbReference>
<dbReference type="AlphaFoldDB" id="A0A931HUE2"/>
<gene>
    <name evidence="4" type="ORF">H0267_05295</name>
</gene>
<protein>
    <recommendedName>
        <fullName evidence="3">Phospholipase/carboxylesterase/thioesterase domain-containing protein</fullName>
    </recommendedName>
</protein>
<organism evidence="4 5">
    <name type="scientific">Halobacillus yeomjeoni</name>
    <dbReference type="NCBI Taxonomy" id="311194"/>
    <lineage>
        <taxon>Bacteria</taxon>
        <taxon>Bacillati</taxon>
        <taxon>Bacillota</taxon>
        <taxon>Bacilli</taxon>
        <taxon>Bacillales</taxon>
        <taxon>Bacillaceae</taxon>
        <taxon>Halobacillus</taxon>
    </lineage>
</organism>
<dbReference type="EMBL" id="JADZSC010000001">
    <property type="protein sequence ID" value="MBH0229626.1"/>
    <property type="molecule type" value="Genomic_DNA"/>
</dbReference>
<reference evidence="4 5" key="1">
    <citation type="journal article" date="2005" name="Int. J. Syst. Evol. Microbiol.">
        <title>Halobacillus yeomjeoni sp. nov., isolated from a marine solar saltern in Korea.</title>
        <authorList>
            <person name="Yoon J.H."/>
            <person name="Kang S.J."/>
            <person name="Lee C.H."/>
            <person name="Oh H.W."/>
            <person name="Oh T.K."/>
        </authorList>
    </citation>
    <scope>NUCLEOTIDE SEQUENCE [LARGE SCALE GENOMIC DNA]</scope>
    <source>
        <strain evidence="4 5">KCTC 3957</strain>
    </source>
</reference>
<dbReference type="GO" id="GO:0016787">
    <property type="term" value="F:hydrolase activity"/>
    <property type="evidence" value="ECO:0007669"/>
    <property type="project" value="UniProtKB-KW"/>
</dbReference>
<keyword evidence="1" id="KW-0732">Signal</keyword>
<evidence type="ECO:0000256" key="1">
    <source>
        <dbReference type="ARBA" id="ARBA00022729"/>
    </source>
</evidence>
<dbReference type="Gene3D" id="3.40.50.1820">
    <property type="entry name" value="alpha/beta hydrolase"/>
    <property type="match status" value="1"/>
</dbReference>
<dbReference type="Proteomes" id="UP000614490">
    <property type="component" value="Unassembled WGS sequence"/>
</dbReference>
<dbReference type="SUPFAM" id="SSF53474">
    <property type="entry name" value="alpha/beta-Hydrolases"/>
    <property type="match status" value="1"/>
</dbReference>
<dbReference type="RefSeq" id="WP_197316226.1">
    <property type="nucleotide sequence ID" value="NZ_JADZSC010000001.1"/>
</dbReference>
<keyword evidence="5" id="KW-1185">Reference proteome</keyword>
<accession>A0A931HUE2</accession>
<sequence length="285" mass="32286">MDTIKMQEIKHQNKNRTFYYFSPENSSEPLPLVFCFHGAGSSARHHMKISRFHKQMNTYPAIFVFPEAIQVDADKRMTKQWNEGRTKNASYQNGIDDVGFTLEIINWFKSYYPLDERRVYATGFSNGAAFSCRLGVECQEVFAGVGGVAGPIVQEIAEGCEWIKPMPFVFFMGTADPIVPFDGIYTDDYEIDQLNSADSTTELFAASWDEKALKKKEESLEECSACKTSYYDRYGEEKVLQYTIKEGGHTWPGGPPSQASNWTGEVCHELDASMLIMGHLMNCNN</sequence>
<dbReference type="InterPro" id="IPR003140">
    <property type="entry name" value="PLipase/COase/thioEstase"/>
</dbReference>
<evidence type="ECO:0000313" key="5">
    <source>
        <dbReference type="Proteomes" id="UP000614490"/>
    </source>
</evidence>